<keyword evidence="4" id="KW-0699">rRNA-binding</keyword>
<keyword evidence="2 4" id="KW-0689">Ribosomal protein</keyword>
<proteinExistence type="inferred from homology"/>
<dbReference type="Gene3D" id="3.30.420.80">
    <property type="entry name" value="Ribosomal protein S11"/>
    <property type="match status" value="1"/>
</dbReference>
<dbReference type="Proteomes" id="UP000034190">
    <property type="component" value="Unassembled WGS sequence"/>
</dbReference>
<comment type="subunit">
    <text evidence="4">Part of the 30S ribosomal subunit. Interacts with proteins S7 and S18. Binds to IF-3.</text>
</comment>
<comment type="similarity">
    <text evidence="1 4">Belongs to the universal ribosomal protein uS11 family.</text>
</comment>
<dbReference type="SUPFAM" id="SSF53137">
    <property type="entry name" value="Translational machinery components"/>
    <property type="match status" value="1"/>
</dbReference>
<feature type="compositionally biased region" description="Basic and acidic residues" evidence="5">
    <location>
        <begin position="25"/>
        <end position="35"/>
    </location>
</feature>
<dbReference type="GO" id="GO:0006412">
    <property type="term" value="P:translation"/>
    <property type="evidence" value="ECO:0007669"/>
    <property type="project" value="UniProtKB-UniRule"/>
</dbReference>
<dbReference type="AlphaFoldDB" id="A0A0G0XUH4"/>
<evidence type="ECO:0000256" key="3">
    <source>
        <dbReference type="ARBA" id="ARBA00023274"/>
    </source>
</evidence>
<dbReference type="GO" id="GO:0019843">
    <property type="term" value="F:rRNA binding"/>
    <property type="evidence" value="ECO:0007669"/>
    <property type="project" value="UniProtKB-UniRule"/>
</dbReference>
<feature type="compositionally biased region" description="Basic and acidic residues" evidence="5">
    <location>
        <begin position="1"/>
        <end position="12"/>
    </location>
</feature>
<evidence type="ECO:0000313" key="6">
    <source>
        <dbReference type="EMBL" id="KKR91567.1"/>
    </source>
</evidence>
<dbReference type="NCBIfam" id="NF003698">
    <property type="entry name" value="PRK05309.1"/>
    <property type="match status" value="1"/>
</dbReference>
<comment type="caution">
    <text evidence="6">The sequence shown here is derived from an EMBL/GenBank/DDBJ whole genome shotgun (WGS) entry which is preliminary data.</text>
</comment>
<dbReference type="HAMAP" id="MF_01310">
    <property type="entry name" value="Ribosomal_uS11"/>
    <property type="match status" value="1"/>
</dbReference>
<dbReference type="EMBL" id="LCAP01000004">
    <property type="protein sequence ID" value="KKR91567.1"/>
    <property type="molecule type" value="Genomic_DNA"/>
</dbReference>
<keyword evidence="4" id="KW-0694">RNA-binding</keyword>
<gene>
    <name evidence="4" type="primary">rpsK</name>
    <name evidence="6" type="ORF">UU43_C0004G0015</name>
</gene>
<evidence type="ECO:0000256" key="1">
    <source>
        <dbReference type="ARBA" id="ARBA00006194"/>
    </source>
</evidence>
<accession>A0A0G0XUH4</accession>
<dbReference type="GO" id="GO:0005840">
    <property type="term" value="C:ribosome"/>
    <property type="evidence" value="ECO:0007669"/>
    <property type="project" value="UniProtKB-KW"/>
</dbReference>
<evidence type="ECO:0000256" key="2">
    <source>
        <dbReference type="ARBA" id="ARBA00022980"/>
    </source>
</evidence>
<feature type="region of interest" description="Disordered" evidence="5">
    <location>
        <begin position="1"/>
        <end position="63"/>
    </location>
</feature>
<sequence length="182" mass="19749">MTKEEITEKTTSEEAPSEVISVADLDVKEESKEQVKASVPRVESGGSSIEEDTKKVAKKKKRKKGRAQLSKGNVYIQATYNNTLISVTDARGNVVAQASAGACGFKGPKKATPYAASVVVKALNEKLKDTGLVEVDVFVKGIGQGRDMAIRTLNQQGYRIHTIKDITPMPHNGPRPKKARRV</sequence>
<organism evidence="6 7">
    <name type="scientific">Candidatus Falkowbacteria bacterium GW2011_GWA2_41_14</name>
    <dbReference type="NCBI Taxonomy" id="1618635"/>
    <lineage>
        <taxon>Bacteria</taxon>
        <taxon>Candidatus Falkowiibacteriota</taxon>
    </lineage>
</organism>
<dbReference type="Pfam" id="PF00411">
    <property type="entry name" value="Ribosomal_S11"/>
    <property type="match status" value="1"/>
</dbReference>
<dbReference type="PANTHER" id="PTHR11759">
    <property type="entry name" value="40S RIBOSOMAL PROTEIN S14/30S RIBOSOMAL PROTEIN S11"/>
    <property type="match status" value="1"/>
</dbReference>
<dbReference type="InterPro" id="IPR036967">
    <property type="entry name" value="Ribosomal_uS11_sf"/>
</dbReference>
<name>A0A0G0XUH4_9BACT</name>
<comment type="function">
    <text evidence="4">Located on the platform of the 30S subunit, it bridges several disparate RNA helices of the 16S rRNA. Forms part of the Shine-Dalgarno cleft in the 70S ribosome.</text>
</comment>
<protein>
    <recommendedName>
        <fullName evidence="4">Small ribosomal subunit protein uS11</fullName>
    </recommendedName>
</protein>
<dbReference type="InterPro" id="IPR001971">
    <property type="entry name" value="Ribosomal_uS11"/>
</dbReference>
<dbReference type="GO" id="GO:1990904">
    <property type="term" value="C:ribonucleoprotein complex"/>
    <property type="evidence" value="ECO:0007669"/>
    <property type="project" value="UniProtKB-KW"/>
</dbReference>
<reference evidence="6 7" key="1">
    <citation type="journal article" date="2015" name="Nature">
        <title>rRNA introns, odd ribosomes, and small enigmatic genomes across a large radiation of phyla.</title>
        <authorList>
            <person name="Brown C.T."/>
            <person name="Hug L.A."/>
            <person name="Thomas B.C."/>
            <person name="Sharon I."/>
            <person name="Castelle C.J."/>
            <person name="Singh A."/>
            <person name="Wilkins M.J."/>
            <person name="Williams K.H."/>
            <person name="Banfield J.F."/>
        </authorList>
    </citation>
    <scope>NUCLEOTIDE SEQUENCE [LARGE SCALE GENOMIC DNA]</scope>
</reference>
<keyword evidence="3 4" id="KW-0687">Ribonucleoprotein</keyword>
<evidence type="ECO:0000313" key="7">
    <source>
        <dbReference type="Proteomes" id="UP000034190"/>
    </source>
</evidence>
<evidence type="ECO:0000256" key="5">
    <source>
        <dbReference type="SAM" id="MobiDB-lite"/>
    </source>
</evidence>
<dbReference type="GO" id="GO:0003735">
    <property type="term" value="F:structural constituent of ribosome"/>
    <property type="evidence" value="ECO:0007669"/>
    <property type="project" value="InterPro"/>
</dbReference>
<evidence type="ECO:0000256" key="4">
    <source>
        <dbReference type="HAMAP-Rule" id="MF_01310"/>
    </source>
</evidence>